<protein>
    <submittedName>
        <fullName evidence="1">Uncharacterized protein</fullName>
    </submittedName>
</protein>
<reference evidence="1 2" key="1">
    <citation type="submission" date="2019-06" db="EMBL/GenBank/DDBJ databases">
        <title>Whole genome shotgun sequence of Brevibacillus parabrevis NBRC 12334.</title>
        <authorList>
            <person name="Hosoyama A."/>
            <person name="Uohara A."/>
            <person name="Ohji S."/>
            <person name="Ichikawa N."/>
        </authorList>
    </citation>
    <scope>NUCLEOTIDE SEQUENCE [LARGE SCALE GENOMIC DNA]</scope>
    <source>
        <strain evidence="1 2">NBRC 12334</strain>
    </source>
</reference>
<accession>A0A4Y3PW46</accession>
<dbReference type="Proteomes" id="UP000316882">
    <property type="component" value="Unassembled WGS sequence"/>
</dbReference>
<gene>
    <name evidence="1" type="ORF">BPA01_51490</name>
</gene>
<keyword evidence="2" id="KW-1185">Reference proteome</keyword>
<organism evidence="1 2">
    <name type="scientific">Brevibacillus parabrevis</name>
    <dbReference type="NCBI Taxonomy" id="54914"/>
    <lineage>
        <taxon>Bacteria</taxon>
        <taxon>Bacillati</taxon>
        <taxon>Bacillota</taxon>
        <taxon>Bacilli</taxon>
        <taxon>Bacillales</taxon>
        <taxon>Paenibacillaceae</taxon>
        <taxon>Brevibacillus</taxon>
    </lineage>
</organism>
<dbReference type="AlphaFoldDB" id="A0A4Y3PW46"/>
<dbReference type="SUPFAM" id="SSF160935">
    <property type="entry name" value="VPA0735-like"/>
    <property type="match status" value="1"/>
</dbReference>
<proteinExistence type="predicted"/>
<name>A0A4Y3PW46_BREPA</name>
<dbReference type="RefSeq" id="WP_229049997.1">
    <property type="nucleotide sequence ID" value="NZ_BJMH01000045.1"/>
</dbReference>
<evidence type="ECO:0000313" key="2">
    <source>
        <dbReference type="Proteomes" id="UP000316882"/>
    </source>
</evidence>
<dbReference type="EMBL" id="BJMH01000045">
    <property type="protein sequence ID" value="GEB35569.1"/>
    <property type="molecule type" value="Genomic_DNA"/>
</dbReference>
<sequence length="76" mass="8165">MPQVVAFEKQFALAPLAAAKEPPALSLSLATQPDAWTSLAFFQVMAEMLRSTPPPECDRTLLDQFALIGISAAKGF</sequence>
<evidence type="ECO:0000313" key="1">
    <source>
        <dbReference type="EMBL" id="GEB35569.1"/>
    </source>
</evidence>
<comment type="caution">
    <text evidence="1">The sequence shown here is derived from an EMBL/GenBank/DDBJ whole genome shotgun (WGS) entry which is preliminary data.</text>
</comment>